<keyword evidence="4" id="KW-0145">Chemotaxis</keyword>
<dbReference type="GO" id="GO:0008984">
    <property type="term" value="F:protein-glutamate methylesterase activity"/>
    <property type="evidence" value="ECO:0007669"/>
    <property type="project" value="UniProtKB-EC"/>
</dbReference>
<dbReference type="InterPro" id="IPR000673">
    <property type="entry name" value="Sig_transdc_resp-reg_Me-estase"/>
</dbReference>
<dbReference type="GO" id="GO:0005737">
    <property type="term" value="C:cytoplasm"/>
    <property type="evidence" value="ECO:0007669"/>
    <property type="project" value="InterPro"/>
</dbReference>
<gene>
    <name evidence="6" type="ORF">H074_36642</name>
</gene>
<name>M2YRE7_9PSEU</name>
<comment type="caution">
    <text evidence="6">The sequence shown here is derived from an EMBL/GenBank/DDBJ whole genome shotgun (WGS) entry which is preliminary data.</text>
</comment>
<evidence type="ECO:0000259" key="5">
    <source>
        <dbReference type="PROSITE" id="PS50122"/>
    </source>
</evidence>
<evidence type="ECO:0000256" key="1">
    <source>
        <dbReference type="ARBA" id="ARBA00022801"/>
    </source>
</evidence>
<evidence type="ECO:0000256" key="2">
    <source>
        <dbReference type="ARBA" id="ARBA00039140"/>
    </source>
</evidence>
<feature type="active site" evidence="4">
    <location>
        <position position="11"/>
    </location>
</feature>
<dbReference type="EC" id="3.1.1.61" evidence="2"/>
<proteinExistence type="predicted"/>
<dbReference type="CDD" id="cd16433">
    <property type="entry name" value="CheB"/>
    <property type="match status" value="1"/>
</dbReference>
<dbReference type="AlphaFoldDB" id="M2YRE7"/>
<dbReference type="GO" id="GO:0006935">
    <property type="term" value="P:chemotaxis"/>
    <property type="evidence" value="ECO:0007669"/>
    <property type="project" value="UniProtKB-UniRule"/>
</dbReference>
<comment type="catalytic activity">
    <reaction evidence="3">
        <text>[protein]-L-glutamate 5-O-methyl ester + H2O = L-glutamyl-[protein] + methanol + H(+)</text>
        <dbReference type="Rhea" id="RHEA:23236"/>
        <dbReference type="Rhea" id="RHEA-COMP:10208"/>
        <dbReference type="Rhea" id="RHEA-COMP:10311"/>
        <dbReference type="ChEBI" id="CHEBI:15377"/>
        <dbReference type="ChEBI" id="CHEBI:15378"/>
        <dbReference type="ChEBI" id="CHEBI:17790"/>
        <dbReference type="ChEBI" id="CHEBI:29973"/>
        <dbReference type="ChEBI" id="CHEBI:82795"/>
        <dbReference type="EC" id="3.1.1.61"/>
    </reaction>
</comment>
<keyword evidence="1 4" id="KW-0378">Hydrolase</keyword>
<evidence type="ECO:0000256" key="4">
    <source>
        <dbReference type="PROSITE-ProRule" id="PRU00050"/>
    </source>
</evidence>
<keyword evidence="7" id="KW-1185">Reference proteome</keyword>
<feature type="domain" description="CheB-type methylesterase" evidence="5">
    <location>
        <begin position="1"/>
        <end position="189"/>
    </location>
</feature>
<dbReference type="PANTHER" id="PTHR42872">
    <property type="entry name" value="PROTEIN-GLUTAMATE METHYLESTERASE/PROTEIN-GLUTAMINE GLUTAMINASE"/>
    <property type="match status" value="1"/>
</dbReference>
<feature type="active site" evidence="4">
    <location>
        <position position="38"/>
    </location>
</feature>
<dbReference type="PANTHER" id="PTHR42872:SF3">
    <property type="entry name" value="PROTEIN-GLUTAMATE METHYLESTERASE_PROTEIN-GLUTAMINE GLUTAMINASE 1"/>
    <property type="match status" value="1"/>
</dbReference>
<feature type="active site" evidence="4">
    <location>
        <position position="131"/>
    </location>
</feature>
<dbReference type="PATRIC" id="fig|1284240.4.peg.7473"/>
<dbReference type="SUPFAM" id="SSF52738">
    <property type="entry name" value="Methylesterase CheB, C-terminal domain"/>
    <property type="match status" value="1"/>
</dbReference>
<organism evidence="6 7">
    <name type="scientific">Amycolatopsis decaplanina DSM 44594</name>
    <dbReference type="NCBI Taxonomy" id="1284240"/>
    <lineage>
        <taxon>Bacteria</taxon>
        <taxon>Bacillati</taxon>
        <taxon>Actinomycetota</taxon>
        <taxon>Actinomycetes</taxon>
        <taxon>Pseudonocardiales</taxon>
        <taxon>Pseudonocardiaceae</taxon>
        <taxon>Amycolatopsis</taxon>
    </lineage>
</organism>
<sequence>MAYEIVAVGSSAGGVKALMAVLGELPTDFRVPLVVVQHLDPWHDTALAEILDRRSRLRIKLAEAGDVLEPGVVHLAPPNRHLLVRPGGVLELSATDRVKFVRPSVDLLFESVAAVYGPAALVCVLTGTGSDGSAGAEMVKARGGTVVAEDPETAEFKGMPQAVVKAVPADLVLPLDEIAGALVGLVKGTRTL</sequence>
<dbReference type="Gene3D" id="3.40.50.180">
    <property type="entry name" value="Methylesterase CheB, C-terminal domain"/>
    <property type="match status" value="1"/>
</dbReference>
<accession>M2YRE7</accession>
<dbReference type="PROSITE" id="PS50122">
    <property type="entry name" value="CHEB"/>
    <property type="match status" value="1"/>
</dbReference>
<evidence type="ECO:0000256" key="3">
    <source>
        <dbReference type="ARBA" id="ARBA00048267"/>
    </source>
</evidence>
<reference evidence="6 7" key="1">
    <citation type="journal article" date="2013" name="Genome Announc.">
        <title>Draft Genome Sequence of Amycolatopsis decaplanina Strain DSM 44594T.</title>
        <authorList>
            <person name="Kaur N."/>
            <person name="Kumar S."/>
            <person name="Bala M."/>
            <person name="Raghava G.P."/>
            <person name="Mayilraj S."/>
        </authorList>
    </citation>
    <scope>NUCLEOTIDE SEQUENCE [LARGE SCALE GENOMIC DNA]</scope>
    <source>
        <strain evidence="6 7">DSM 44594</strain>
    </source>
</reference>
<dbReference type="Pfam" id="PF01339">
    <property type="entry name" value="CheB_methylest"/>
    <property type="match status" value="1"/>
</dbReference>
<dbReference type="InterPro" id="IPR035909">
    <property type="entry name" value="CheB_C"/>
</dbReference>
<dbReference type="Proteomes" id="UP000054226">
    <property type="component" value="Unassembled WGS sequence"/>
</dbReference>
<evidence type="ECO:0000313" key="6">
    <source>
        <dbReference type="EMBL" id="EME51368.1"/>
    </source>
</evidence>
<dbReference type="GO" id="GO:0000156">
    <property type="term" value="F:phosphorelay response regulator activity"/>
    <property type="evidence" value="ECO:0007669"/>
    <property type="project" value="InterPro"/>
</dbReference>
<protein>
    <recommendedName>
        <fullName evidence="2">protein-glutamate methylesterase</fullName>
        <ecNumber evidence="2">3.1.1.61</ecNumber>
    </recommendedName>
</protein>
<dbReference type="EMBL" id="AOHO01000079">
    <property type="protein sequence ID" value="EME51368.1"/>
    <property type="molecule type" value="Genomic_DNA"/>
</dbReference>
<evidence type="ECO:0000313" key="7">
    <source>
        <dbReference type="Proteomes" id="UP000054226"/>
    </source>
</evidence>